<name>A0ACB9RMQ2_9MYRT</name>
<accession>A0ACB9RMQ2</accession>
<keyword evidence="2" id="KW-1185">Reference proteome</keyword>
<gene>
    <name evidence="1" type="ORF">MLD38_006624</name>
</gene>
<proteinExistence type="predicted"/>
<evidence type="ECO:0000313" key="1">
    <source>
        <dbReference type="EMBL" id="KAI4380431.1"/>
    </source>
</evidence>
<evidence type="ECO:0000313" key="2">
    <source>
        <dbReference type="Proteomes" id="UP001057402"/>
    </source>
</evidence>
<comment type="caution">
    <text evidence="1">The sequence shown here is derived from an EMBL/GenBank/DDBJ whole genome shotgun (WGS) entry which is preliminary data.</text>
</comment>
<reference evidence="2" key="1">
    <citation type="journal article" date="2023" name="Front. Plant Sci.">
        <title>Chromosomal-level genome assembly of Melastoma candidum provides insights into trichome evolution.</title>
        <authorList>
            <person name="Zhong Y."/>
            <person name="Wu W."/>
            <person name="Sun C."/>
            <person name="Zou P."/>
            <person name="Liu Y."/>
            <person name="Dai S."/>
            <person name="Zhou R."/>
        </authorList>
    </citation>
    <scope>NUCLEOTIDE SEQUENCE [LARGE SCALE GENOMIC DNA]</scope>
</reference>
<dbReference type="EMBL" id="CM042882">
    <property type="protein sequence ID" value="KAI4380431.1"/>
    <property type="molecule type" value="Genomic_DNA"/>
</dbReference>
<sequence>MFFTRSSATASNDSPEAQIWLAQRQIFDPNELYLPEGDPSPTTVQQPADPFCLQPRRSYLHRWILQPRLRRPPHFGYPKVAAVLNPEPDPNLLSVPAFSTKRRSQHSPILRISNPDLVTANPVDTPFTLPSTPRFRAPLPSTNNGVHFNHGRHAFPLLAIGTSPQIEF</sequence>
<organism evidence="1 2">
    <name type="scientific">Melastoma candidum</name>
    <dbReference type="NCBI Taxonomy" id="119954"/>
    <lineage>
        <taxon>Eukaryota</taxon>
        <taxon>Viridiplantae</taxon>
        <taxon>Streptophyta</taxon>
        <taxon>Embryophyta</taxon>
        <taxon>Tracheophyta</taxon>
        <taxon>Spermatophyta</taxon>
        <taxon>Magnoliopsida</taxon>
        <taxon>eudicotyledons</taxon>
        <taxon>Gunneridae</taxon>
        <taxon>Pentapetalae</taxon>
        <taxon>rosids</taxon>
        <taxon>malvids</taxon>
        <taxon>Myrtales</taxon>
        <taxon>Melastomataceae</taxon>
        <taxon>Melastomatoideae</taxon>
        <taxon>Melastomateae</taxon>
        <taxon>Melastoma</taxon>
    </lineage>
</organism>
<protein>
    <submittedName>
        <fullName evidence="1">Uncharacterized protein</fullName>
    </submittedName>
</protein>
<dbReference type="Proteomes" id="UP001057402">
    <property type="component" value="Chromosome 3"/>
</dbReference>